<sequence length="87" mass="9795">MKQGGYLLQHCIFEAQSTYCQQSHPLWLRARTWPERPLGHICSSWGIRAITLVVGGAGRLRLAAHTKTLQPVTAPDCSPYWLLACYN</sequence>
<keyword evidence="2" id="KW-1185">Reference proteome</keyword>
<evidence type="ECO:0000313" key="2">
    <source>
        <dbReference type="Proteomes" id="UP001054945"/>
    </source>
</evidence>
<dbReference type="Proteomes" id="UP001054945">
    <property type="component" value="Unassembled WGS sequence"/>
</dbReference>
<gene>
    <name evidence="1" type="ORF">CEXT_618181</name>
</gene>
<protein>
    <submittedName>
        <fullName evidence="1">Uncharacterized protein</fullName>
    </submittedName>
</protein>
<accession>A0AAV4MJM9</accession>
<evidence type="ECO:0000313" key="1">
    <source>
        <dbReference type="EMBL" id="GIX72712.1"/>
    </source>
</evidence>
<proteinExistence type="predicted"/>
<organism evidence="1 2">
    <name type="scientific">Caerostris extrusa</name>
    <name type="common">Bark spider</name>
    <name type="synonym">Caerostris bankana</name>
    <dbReference type="NCBI Taxonomy" id="172846"/>
    <lineage>
        <taxon>Eukaryota</taxon>
        <taxon>Metazoa</taxon>
        <taxon>Ecdysozoa</taxon>
        <taxon>Arthropoda</taxon>
        <taxon>Chelicerata</taxon>
        <taxon>Arachnida</taxon>
        <taxon>Araneae</taxon>
        <taxon>Araneomorphae</taxon>
        <taxon>Entelegynae</taxon>
        <taxon>Araneoidea</taxon>
        <taxon>Araneidae</taxon>
        <taxon>Caerostris</taxon>
    </lineage>
</organism>
<dbReference type="EMBL" id="BPLR01019872">
    <property type="protein sequence ID" value="GIX72712.1"/>
    <property type="molecule type" value="Genomic_DNA"/>
</dbReference>
<reference evidence="1 2" key="1">
    <citation type="submission" date="2021-06" db="EMBL/GenBank/DDBJ databases">
        <title>Caerostris extrusa draft genome.</title>
        <authorList>
            <person name="Kono N."/>
            <person name="Arakawa K."/>
        </authorList>
    </citation>
    <scope>NUCLEOTIDE SEQUENCE [LARGE SCALE GENOMIC DNA]</scope>
</reference>
<dbReference type="AlphaFoldDB" id="A0AAV4MJM9"/>
<name>A0AAV4MJM9_CAEEX</name>
<comment type="caution">
    <text evidence="1">The sequence shown here is derived from an EMBL/GenBank/DDBJ whole genome shotgun (WGS) entry which is preliminary data.</text>
</comment>